<organism evidence="1">
    <name type="scientific">gamma proteobacterium 10BT</name>
    <dbReference type="NCBI Taxonomy" id="1778877"/>
    <lineage>
        <taxon>Bacteria</taxon>
        <taxon>Pseudomonadati</taxon>
        <taxon>Pseudomonadota</taxon>
        <taxon>Gammaproteobacteria</taxon>
    </lineage>
</organism>
<reference evidence="1" key="1">
    <citation type="journal article" date="2016" name="BMC Genomics">
        <title>A multi-substrate approach for functional metagenomics-based screening for (hemi)cellulases in two wheat straw-degrading microbial consortia unveils novel thermoalkaliphilic enzymes.</title>
        <authorList>
            <person name="Maruthamuthu M."/>
            <person name="Jimenez D.J."/>
            <person name="Stevens P."/>
            <person name="van Elsas J.D."/>
        </authorList>
    </citation>
    <scope>NUCLEOTIDE SEQUENCE</scope>
    <source>
        <strain evidence="1">10BTContig1</strain>
    </source>
</reference>
<sequence>MERYVSDYQLLTAESIKTICGTVLTKPELIQKENGLFLRCGTPGLEGVWRIRLSDN</sequence>
<accession>A0A140D6A5</accession>
<protein>
    <submittedName>
        <fullName evidence="1">Uncharacterized protein</fullName>
    </submittedName>
</protein>
<name>A0A140D6A5_9GAMM</name>
<evidence type="ECO:0000313" key="1">
    <source>
        <dbReference type="EMBL" id="AMK07381.1"/>
    </source>
</evidence>
<dbReference type="AlphaFoldDB" id="A0A140D6A5"/>
<proteinExistence type="predicted"/>
<dbReference type="EMBL" id="KU505133">
    <property type="protein sequence ID" value="AMK07381.1"/>
    <property type="molecule type" value="Genomic_DNA"/>
</dbReference>